<dbReference type="EMBL" id="JABBHF010000015">
    <property type="protein sequence ID" value="NMH89697.1"/>
    <property type="molecule type" value="Genomic_DNA"/>
</dbReference>
<dbReference type="SUPFAM" id="SSF48452">
    <property type="entry name" value="TPR-like"/>
    <property type="match status" value="1"/>
</dbReference>
<evidence type="ECO:0000256" key="1">
    <source>
        <dbReference type="ARBA" id="ARBA00004442"/>
    </source>
</evidence>
<gene>
    <name evidence="9" type="ORF">HHX25_19475</name>
</gene>
<dbReference type="Pfam" id="PF07980">
    <property type="entry name" value="SusD_RagB"/>
    <property type="match status" value="1"/>
</dbReference>
<reference evidence="9 10" key="1">
    <citation type="submission" date="2020-04" db="EMBL/GenBank/DDBJ databases">
        <title>A Flavivirga sp. nov.</title>
        <authorList>
            <person name="Sun X."/>
        </authorList>
    </citation>
    <scope>NUCLEOTIDE SEQUENCE [LARGE SCALE GENOMIC DNA]</scope>
    <source>
        <strain evidence="9 10">Y03</strain>
    </source>
</reference>
<comment type="caution">
    <text evidence="9">The sequence shown here is derived from an EMBL/GenBank/DDBJ whole genome shotgun (WGS) entry which is preliminary data.</text>
</comment>
<organism evidence="9 10">
    <name type="scientific">Flavivirga algicola</name>
    <dbReference type="NCBI Taxonomy" id="2729136"/>
    <lineage>
        <taxon>Bacteria</taxon>
        <taxon>Pseudomonadati</taxon>
        <taxon>Bacteroidota</taxon>
        <taxon>Flavobacteriia</taxon>
        <taxon>Flavobacteriales</taxon>
        <taxon>Flavobacteriaceae</taxon>
        <taxon>Flavivirga</taxon>
    </lineage>
</organism>
<comment type="subcellular location">
    <subcellularLocation>
        <location evidence="1">Cell outer membrane</location>
    </subcellularLocation>
</comment>
<evidence type="ECO:0000256" key="5">
    <source>
        <dbReference type="ARBA" id="ARBA00023237"/>
    </source>
</evidence>
<evidence type="ECO:0000256" key="2">
    <source>
        <dbReference type="ARBA" id="ARBA00006275"/>
    </source>
</evidence>
<evidence type="ECO:0000259" key="8">
    <source>
        <dbReference type="Pfam" id="PF14322"/>
    </source>
</evidence>
<feature type="domain" description="SusD-like N-terminal" evidence="8">
    <location>
        <begin position="102"/>
        <end position="234"/>
    </location>
</feature>
<keyword evidence="6" id="KW-1133">Transmembrane helix</keyword>
<keyword evidence="10" id="KW-1185">Reference proteome</keyword>
<keyword evidence="6" id="KW-0812">Transmembrane</keyword>
<evidence type="ECO:0000259" key="7">
    <source>
        <dbReference type="Pfam" id="PF07980"/>
    </source>
</evidence>
<dbReference type="InterPro" id="IPR011990">
    <property type="entry name" value="TPR-like_helical_dom_sf"/>
</dbReference>
<protein>
    <submittedName>
        <fullName evidence="9">RagB/SusD family nutrient uptake outer membrane protein</fullName>
    </submittedName>
</protein>
<keyword evidence="4 6" id="KW-0472">Membrane</keyword>
<dbReference type="CDD" id="cd08977">
    <property type="entry name" value="SusD"/>
    <property type="match status" value="1"/>
</dbReference>
<evidence type="ECO:0000256" key="6">
    <source>
        <dbReference type="SAM" id="Phobius"/>
    </source>
</evidence>
<feature type="domain" description="RagB/SusD" evidence="7">
    <location>
        <begin position="330"/>
        <end position="465"/>
    </location>
</feature>
<proteinExistence type="inferred from homology"/>
<feature type="transmembrane region" description="Helical" evidence="6">
    <location>
        <begin position="21"/>
        <end position="42"/>
    </location>
</feature>
<keyword evidence="5" id="KW-0998">Cell outer membrane</keyword>
<evidence type="ECO:0000313" key="9">
    <source>
        <dbReference type="EMBL" id="NMH89697.1"/>
    </source>
</evidence>
<keyword evidence="3" id="KW-0732">Signal</keyword>
<evidence type="ECO:0000256" key="3">
    <source>
        <dbReference type="ARBA" id="ARBA00022729"/>
    </source>
</evidence>
<comment type="similarity">
    <text evidence="2">Belongs to the SusD family.</text>
</comment>
<name>A0ABX1S1E8_9FLAO</name>
<dbReference type="Pfam" id="PF14322">
    <property type="entry name" value="SusD-like_3"/>
    <property type="match status" value="1"/>
</dbReference>
<sequence>MLKYLFGIKKISLKKLTNIFSFVYITNCLIATSVLVGCDSFVNVDLPKDQLVKESVFENKATATAALRNIYGNLRSITNFDRLLGMYADELDAPNDRTSFFDHSIIQSNQSIANLWSSYYSIIFSTNSLIEGVEGSSALELEDKTQLTGEALFIRAYVHTKLVELFGPIPYINTTNYKTNSEVSRISEDDVYSYVIQDLNNALGSLGEDVSKFPEKRIRVYNTTVKALLARVYLYTFKWEQAERMASEVIDEVMLEQNLDEVFLKDSSGTIWQFVPDVAGENTSVAETFIFINNPSFTQPTLSTLLVEGTFESNDLRKSNWVGQGTGGAYYAFKYKEVTNTQPESLEYLVEFRLAEQYLIRAEARAELDKISESQADLNVIRNRAGLANTTASTPNQLREAILRERFVELFTEGGHRWFDLKRMRKAEEVLAPIKPGWRKTDILLPIPESEILLNPNLLPQNEGYN</sequence>
<evidence type="ECO:0000313" key="10">
    <source>
        <dbReference type="Proteomes" id="UP000746690"/>
    </source>
</evidence>
<dbReference type="InterPro" id="IPR012944">
    <property type="entry name" value="SusD_RagB_dom"/>
</dbReference>
<accession>A0ABX1S1E8</accession>
<dbReference type="InterPro" id="IPR033985">
    <property type="entry name" value="SusD-like_N"/>
</dbReference>
<dbReference type="Gene3D" id="1.25.40.390">
    <property type="match status" value="1"/>
</dbReference>
<dbReference type="Proteomes" id="UP000746690">
    <property type="component" value="Unassembled WGS sequence"/>
</dbReference>
<evidence type="ECO:0000256" key="4">
    <source>
        <dbReference type="ARBA" id="ARBA00023136"/>
    </source>
</evidence>